<comment type="function">
    <text evidence="25">Transaminase with broad substrate specificity. Has transaminase activity towards aminoadipate, kynurenine, methionine and glutamate. Shows activity also towards tryptophan, aspartate and hydroxykynurenine. Accepts a variety of oxo-acids as amino-group acceptors, with a preference for 2-oxoglutarate, 2-oxocaproic acid, phenylpyruvate and alpha-oxo-gamma-methiol butyric acid. Can also use glyoxylate as amino-group acceptor (in vitro).</text>
</comment>
<evidence type="ECO:0000256" key="24">
    <source>
        <dbReference type="ARBA" id="ARBA00052831"/>
    </source>
</evidence>
<evidence type="ECO:0000256" key="21">
    <source>
        <dbReference type="ARBA" id="ARBA00052518"/>
    </source>
</evidence>
<sequence length="424" mass="47811">MNYSRFITQISKNRKPSLIRELFETLTNASPELVFMAGGMPNPQMFPFQAASITLKDGRALTLHPKLMNDCLQYGPTSGYPPLVKHLKTLTQKLHDPPRWADTDLIVTSGSQDGLCKAIEMMIKPGDYFATQEPCYTGTLSILHPYDLRYVPVEGDRDGMKPEALRAALAPWKPEAARDAVDDVPKVLYVNPNACNPTGVSLTEERRHEIYQIASDYNLIILEDDPYYFVQFGDIKDYPPSFLSMDTDGRVLRFDSLSKILSSGIRIGFVTGPKPLIQRILLHEQASVLHANSLSQVLVSELLTLWGEDGFFKHTHSVQEFYLQQRNAMVKAAEQHLTGLCEWAVPTGGMFLWLKVNKVPDTWDMILERALKKNVILLPGKAFMCDQSQPSTYMRAAFSLITPEQMNIGLQNLAELIREEMTLV</sequence>
<evidence type="ECO:0000256" key="36">
    <source>
        <dbReference type="ARBA" id="ARBA00082705"/>
    </source>
</evidence>
<evidence type="ECO:0000256" key="20">
    <source>
        <dbReference type="ARBA" id="ARBA00052404"/>
    </source>
</evidence>
<reference evidence="42" key="1">
    <citation type="submission" date="2023-11" db="EMBL/GenBank/DDBJ databases">
        <title>Genome assemblies of two species of porcelain crab, Petrolisthes cinctipes and Petrolisthes manimaculis (Anomura: Porcellanidae).</title>
        <authorList>
            <person name="Angst P."/>
        </authorList>
    </citation>
    <scope>NUCLEOTIDE SEQUENCE</scope>
    <source>
        <strain evidence="42">PB745_02</strain>
        <tissue evidence="42">Gill</tissue>
    </source>
</reference>
<comment type="catalytic activity">
    <reaction evidence="22">
        <text>glycine + 2-oxoglutarate = glyoxylate + L-glutamate</text>
        <dbReference type="Rhea" id="RHEA:14089"/>
        <dbReference type="ChEBI" id="CHEBI:16810"/>
        <dbReference type="ChEBI" id="CHEBI:29985"/>
        <dbReference type="ChEBI" id="CHEBI:36655"/>
        <dbReference type="ChEBI" id="CHEBI:57305"/>
        <dbReference type="EC" id="2.6.1.4"/>
    </reaction>
</comment>
<evidence type="ECO:0000256" key="1">
    <source>
        <dbReference type="ARBA" id="ARBA00001933"/>
    </source>
</evidence>
<evidence type="ECO:0000256" key="19">
    <source>
        <dbReference type="ARBA" id="ARBA00052400"/>
    </source>
</evidence>
<evidence type="ECO:0000256" key="22">
    <source>
        <dbReference type="ARBA" id="ARBA00052537"/>
    </source>
</evidence>
<comment type="catalytic activity">
    <reaction evidence="24">
        <text>4-methyl-2-oxopentanoate + L-kynurenine = kynurenate + L-leucine + H2O</text>
        <dbReference type="Rhea" id="RHEA:66068"/>
        <dbReference type="ChEBI" id="CHEBI:15377"/>
        <dbReference type="ChEBI" id="CHEBI:17865"/>
        <dbReference type="ChEBI" id="CHEBI:57427"/>
        <dbReference type="ChEBI" id="CHEBI:57959"/>
        <dbReference type="ChEBI" id="CHEBI:58454"/>
    </reaction>
    <physiologicalReaction direction="left-to-right" evidence="24">
        <dbReference type="Rhea" id="RHEA:66069"/>
    </physiologicalReaction>
</comment>
<evidence type="ECO:0000256" key="17">
    <source>
        <dbReference type="ARBA" id="ARBA00052128"/>
    </source>
</evidence>
<dbReference type="InterPro" id="IPR050859">
    <property type="entry name" value="Class-I_PLP-dep_aminotransf"/>
</dbReference>
<evidence type="ECO:0000256" key="33">
    <source>
        <dbReference type="ARBA" id="ARBA00080916"/>
    </source>
</evidence>
<dbReference type="GO" id="GO:0016212">
    <property type="term" value="F:kynurenine-oxoglutarate transaminase activity"/>
    <property type="evidence" value="ECO:0007669"/>
    <property type="project" value="UniProtKB-EC"/>
</dbReference>
<evidence type="ECO:0000256" key="31">
    <source>
        <dbReference type="ARBA" id="ARBA00075068"/>
    </source>
</evidence>
<comment type="similarity">
    <text evidence="2">Belongs to the class-I pyridoxal-phosphate-dependent aminotransferase family.</text>
</comment>
<evidence type="ECO:0000256" key="5">
    <source>
        <dbReference type="ARBA" id="ARBA00022679"/>
    </source>
</evidence>
<dbReference type="GO" id="GO:0047315">
    <property type="term" value="F:kynurenine-glyoxylate transaminase activity"/>
    <property type="evidence" value="ECO:0007669"/>
    <property type="project" value="UniProtKB-EC"/>
</dbReference>
<evidence type="ECO:0000313" key="44">
    <source>
        <dbReference type="Proteomes" id="UP001292094"/>
    </source>
</evidence>
<evidence type="ECO:0000256" key="32">
    <source>
        <dbReference type="ARBA" id="ARBA00080697"/>
    </source>
</evidence>
<dbReference type="EC" id="2.6.1.39" evidence="28"/>
<evidence type="ECO:0000259" key="41">
    <source>
        <dbReference type="Pfam" id="PF00155"/>
    </source>
</evidence>
<comment type="catalytic activity">
    <reaction evidence="11">
        <text>2-oxopentanoate + L-kynurenine = L-2-aminopentanoate + kynurenate + H2O</text>
        <dbReference type="Rhea" id="RHEA:66076"/>
        <dbReference type="ChEBI" id="CHEBI:15377"/>
        <dbReference type="ChEBI" id="CHEBI:28644"/>
        <dbReference type="ChEBI" id="CHEBI:57959"/>
        <dbReference type="ChEBI" id="CHEBI:58441"/>
        <dbReference type="ChEBI" id="CHEBI:58454"/>
    </reaction>
    <physiologicalReaction direction="left-to-right" evidence="11">
        <dbReference type="Rhea" id="RHEA:66077"/>
    </physiologicalReaction>
</comment>
<evidence type="ECO:0000256" key="38">
    <source>
        <dbReference type="ARBA" id="ARBA00083236"/>
    </source>
</evidence>
<evidence type="ECO:0000256" key="7">
    <source>
        <dbReference type="ARBA" id="ARBA00047478"/>
    </source>
</evidence>
<protein>
    <recommendedName>
        <fullName evidence="30">Kynurenine/alpha-aminoadipate aminotransferase, mitochondrial</fullName>
        <ecNumber evidence="28">2.6.1.39</ecNumber>
        <ecNumber evidence="27">2.6.1.4</ecNumber>
        <ecNumber evidence="3">2.6.1.7</ecNumber>
        <ecNumber evidence="29">2.6.1.73</ecNumber>
    </recommendedName>
    <alternativeName>
        <fullName evidence="40">2-aminoadipate aminotransferase</fullName>
    </alternativeName>
    <alternativeName>
        <fullName evidence="33">2-aminoadipate transaminase</fullName>
    </alternativeName>
    <alternativeName>
        <fullName evidence="36">Alpha-aminoadipate aminotransferase</fullName>
    </alternativeName>
    <alternativeName>
        <fullName evidence="35">Glycine transaminase AADAT</fullName>
    </alternativeName>
    <alternativeName>
        <fullName evidence="39">Kynurenine aminotransferase II</fullName>
    </alternativeName>
    <alternativeName>
        <fullName evidence="34">Kynurenine--glyoxylate transaminase AADAT</fullName>
    </alternativeName>
    <alternativeName>
        <fullName evidence="37">Kynurenine--oxoglutarate aminotransferase II</fullName>
    </alternativeName>
    <alternativeName>
        <fullName evidence="38">Kynurenine--oxoglutarate transaminase 2</fullName>
    </alternativeName>
    <alternativeName>
        <fullName evidence="32">Kynurenine--oxoglutarate transaminase II</fullName>
    </alternativeName>
    <alternativeName>
        <fullName evidence="31">Methionine--glyoxylate transaminase AADAT</fullName>
    </alternativeName>
</protein>
<comment type="cofactor">
    <cofactor evidence="1">
        <name>pyridoxal 5'-phosphate</name>
        <dbReference type="ChEBI" id="CHEBI:597326"/>
    </cofactor>
</comment>
<comment type="pathway">
    <text evidence="26">Amino-acid degradation; L-lysine degradation via saccharopine pathway; glutaryl-CoA from L-lysine: step 4/6.</text>
</comment>
<dbReference type="GO" id="GO:0047958">
    <property type="term" value="F:glycine:2-oxoglutarate aminotransferase activity"/>
    <property type="evidence" value="ECO:0007669"/>
    <property type="project" value="UniProtKB-EC"/>
</dbReference>
<evidence type="ECO:0000256" key="2">
    <source>
        <dbReference type="ARBA" id="ARBA00007441"/>
    </source>
</evidence>
<evidence type="ECO:0000256" key="37">
    <source>
        <dbReference type="ARBA" id="ARBA00082796"/>
    </source>
</evidence>
<evidence type="ECO:0000256" key="4">
    <source>
        <dbReference type="ARBA" id="ARBA00022576"/>
    </source>
</evidence>
<dbReference type="EMBL" id="JAWZYT010005410">
    <property type="protein sequence ID" value="KAK4290643.1"/>
    <property type="molecule type" value="Genomic_DNA"/>
</dbReference>
<name>A0AAE1TM32_9EUCA</name>
<dbReference type="PANTHER" id="PTHR42790">
    <property type="entry name" value="AMINOTRANSFERASE"/>
    <property type="match status" value="1"/>
</dbReference>
<dbReference type="Gene3D" id="3.40.640.10">
    <property type="entry name" value="Type I PLP-dependent aspartate aminotransferase-like (Major domain)"/>
    <property type="match status" value="1"/>
</dbReference>
<evidence type="ECO:0000313" key="42">
    <source>
        <dbReference type="EMBL" id="KAK4290643.1"/>
    </source>
</evidence>
<accession>A0AAE1TM32</accession>
<comment type="caution">
    <text evidence="42">The sequence shown here is derived from an EMBL/GenBank/DDBJ whole genome shotgun (WGS) entry which is preliminary data.</text>
</comment>
<comment type="catalytic activity">
    <reaction evidence="23">
        <text>3-phenylpyruvate + L-kynurenine = kynurenate + L-phenylalanine + H2O</text>
        <dbReference type="Rhea" id="RHEA:66092"/>
        <dbReference type="ChEBI" id="CHEBI:15377"/>
        <dbReference type="ChEBI" id="CHEBI:18005"/>
        <dbReference type="ChEBI" id="CHEBI:57959"/>
        <dbReference type="ChEBI" id="CHEBI:58095"/>
        <dbReference type="ChEBI" id="CHEBI:58454"/>
    </reaction>
    <physiologicalReaction direction="left-to-right" evidence="23">
        <dbReference type="Rhea" id="RHEA:66093"/>
    </physiologicalReaction>
</comment>
<dbReference type="Proteomes" id="UP001292094">
    <property type="component" value="Unassembled WGS sequence"/>
</dbReference>
<dbReference type="GO" id="GO:0047536">
    <property type="term" value="F:2-aminoadipate transaminase activity"/>
    <property type="evidence" value="ECO:0007669"/>
    <property type="project" value="UniProtKB-EC"/>
</dbReference>
<evidence type="ECO:0000256" key="34">
    <source>
        <dbReference type="ARBA" id="ARBA00081438"/>
    </source>
</evidence>
<evidence type="ECO:0000256" key="28">
    <source>
        <dbReference type="ARBA" id="ARBA00067027"/>
    </source>
</evidence>
<organism evidence="42 44">
    <name type="scientific">Petrolisthes manimaculis</name>
    <dbReference type="NCBI Taxonomy" id="1843537"/>
    <lineage>
        <taxon>Eukaryota</taxon>
        <taxon>Metazoa</taxon>
        <taxon>Ecdysozoa</taxon>
        <taxon>Arthropoda</taxon>
        <taxon>Crustacea</taxon>
        <taxon>Multicrustacea</taxon>
        <taxon>Malacostraca</taxon>
        <taxon>Eumalacostraca</taxon>
        <taxon>Eucarida</taxon>
        <taxon>Decapoda</taxon>
        <taxon>Pleocyemata</taxon>
        <taxon>Anomura</taxon>
        <taxon>Galatheoidea</taxon>
        <taxon>Porcellanidae</taxon>
        <taxon>Petrolisthes</taxon>
    </lineage>
</organism>
<dbReference type="FunFam" id="3.40.640.10:FF:000071">
    <property type="entry name" value="Kynurenine/alpha-aminoadipate aminotransferase, mitochondrial"/>
    <property type="match status" value="1"/>
</dbReference>
<dbReference type="InterPro" id="IPR015421">
    <property type="entry name" value="PyrdxlP-dep_Trfase_major"/>
</dbReference>
<evidence type="ECO:0000256" key="25">
    <source>
        <dbReference type="ARBA" id="ARBA00056991"/>
    </source>
</evidence>
<dbReference type="InterPro" id="IPR004839">
    <property type="entry name" value="Aminotransferase_I/II_large"/>
</dbReference>
<dbReference type="Pfam" id="PF00155">
    <property type="entry name" value="Aminotran_1_2"/>
    <property type="match status" value="1"/>
</dbReference>
<evidence type="ECO:0000256" key="18">
    <source>
        <dbReference type="ARBA" id="ARBA00052393"/>
    </source>
</evidence>
<evidence type="ECO:0000256" key="12">
    <source>
        <dbReference type="ARBA" id="ARBA00051184"/>
    </source>
</evidence>
<feature type="domain" description="Aminotransferase class I/classII large" evidence="41">
    <location>
        <begin position="67"/>
        <end position="411"/>
    </location>
</feature>
<comment type="catalytic activity">
    <reaction evidence="20">
        <text>glyoxylate + L-methionine = 4-methylsulfanyl-2-oxobutanoate + glycine</text>
        <dbReference type="Rhea" id="RHEA:22884"/>
        <dbReference type="ChEBI" id="CHEBI:16723"/>
        <dbReference type="ChEBI" id="CHEBI:36655"/>
        <dbReference type="ChEBI" id="CHEBI:57305"/>
        <dbReference type="ChEBI" id="CHEBI:57844"/>
        <dbReference type="EC" id="2.6.1.73"/>
    </reaction>
</comment>
<evidence type="ECO:0000256" key="27">
    <source>
        <dbReference type="ARBA" id="ARBA00066546"/>
    </source>
</evidence>
<keyword evidence="44" id="KW-1185">Reference proteome</keyword>
<comment type="catalytic activity">
    <reaction evidence="19">
        <text>glyoxylate + L-phenylalanine = 3-phenylpyruvate + glycine</text>
        <dbReference type="Rhea" id="RHEA:69120"/>
        <dbReference type="ChEBI" id="CHEBI:18005"/>
        <dbReference type="ChEBI" id="CHEBI:36655"/>
        <dbReference type="ChEBI" id="CHEBI:57305"/>
        <dbReference type="ChEBI" id="CHEBI:58095"/>
    </reaction>
</comment>
<dbReference type="EC" id="2.6.1.73" evidence="29"/>
<evidence type="ECO:0000256" key="6">
    <source>
        <dbReference type="ARBA" id="ARBA00022898"/>
    </source>
</evidence>
<evidence type="ECO:0000256" key="30">
    <source>
        <dbReference type="ARBA" id="ARBA00074091"/>
    </source>
</evidence>
<dbReference type="InterPro" id="IPR015424">
    <property type="entry name" value="PyrdxlP-dep_Trfase"/>
</dbReference>
<comment type="catalytic activity">
    <reaction evidence="18">
        <text>L-tryptophan + glyoxylate = indole-3-pyruvate + glycine</text>
        <dbReference type="Rhea" id="RHEA:69124"/>
        <dbReference type="ChEBI" id="CHEBI:17640"/>
        <dbReference type="ChEBI" id="CHEBI:36655"/>
        <dbReference type="ChEBI" id="CHEBI:57305"/>
        <dbReference type="ChEBI" id="CHEBI:57912"/>
    </reaction>
</comment>
<evidence type="ECO:0000256" key="3">
    <source>
        <dbReference type="ARBA" id="ARBA00012751"/>
    </source>
</evidence>
<comment type="catalytic activity">
    <reaction evidence="7">
        <text>L-kynurenine + 2-oxoglutarate = kynurenate + L-glutamate + H2O</text>
        <dbReference type="Rhea" id="RHEA:65560"/>
        <dbReference type="ChEBI" id="CHEBI:15377"/>
        <dbReference type="ChEBI" id="CHEBI:16810"/>
        <dbReference type="ChEBI" id="CHEBI:29985"/>
        <dbReference type="ChEBI" id="CHEBI:57959"/>
        <dbReference type="ChEBI" id="CHEBI:58454"/>
        <dbReference type="EC" id="2.6.1.7"/>
    </reaction>
    <physiologicalReaction direction="left-to-right" evidence="7">
        <dbReference type="Rhea" id="RHEA:65561"/>
    </physiologicalReaction>
</comment>
<evidence type="ECO:0000256" key="29">
    <source>
        <dbReference type="ARBA" id="ARBA00067059"/>
    </source>
</evidence>
<comment type="catalytic activity">
    <reaction evidence="15">
        <text>2-oxobutanoate + L-kynurenine = (2S)-2-aminobutanoate + kynurenate + H2O</text>
        <dbReference type="Rhea" id="RHEA:66044"/>
        <dbReference type="ChEBI" id="CHEBI:15377"/>
        <dbReference type="ChEBI" id="CHEBI:16763"/>
        <dbReference type="ChEBI" id="CHEBI:57959"/>
        <dbReference type="ChEBI" id="CHEBI:58454"/>
        <dbReference type="ChEBI" id="CHEBI:74359"/>
    </reaction>
    <physiologicalReaction direction="left-to-right" evidence="15">
        <dbReference type="Rhea" id="RHEA:66045"/>
    </physiologicalReaction>
</comment>
<keyword evidence="4" id="KW-0032">Aminotransferase</keyword>
<dbReference type="GO" id="GO:0030170">
    <property type="term" value="F:pyridoxal phosphate binding"/>
    <property type="evidence" value="ECO:0007669"/>
    <property type="project" value="InterPro"/>
</dbReference>
<evidence type="ECO:0000256" key="15">
    <source>
        <dbReference type="ARBA" id="ARBA00051879"/>
    </source>
</evidence>
<comment type="catalytic activity">
    <reaction evidence="10">
        <text>L-2-aminoadipate + glyoxylate = 2-oxoadipate + glycine</text>
        <dbReference type="Rhea" id="RHEA:69112"/>
        <dbReference type="ChEBI" id="CHEBI:36655"/>
        <dbReference type="ChEBI" id="CHEBI:57305"/>
        <dbReference type="ChEBI" id="CHEBI:57499"/>
        <dbReference type="ChEBI" id="CHEBI:58672"/>
    </reaction>
    <physiologicalReaction direction="left-to-right" evidence="10">
        <dbReference type="Rhea" id="RHEA:69113"/>
    </physiologicalReaction>
</comment>
<dbReference type="EC" id="2.6.1.7" evidence="3"/>
<dbReference type="EMBL" id="JAWZYT010001666">
    <property type="protein sequence ID" value="KAK4310167.1"/>
    <property type="molecule type" value="Genomic_DNA"/>
</dbReference>
<evidence type="ECO:0000313" key="43">
    <source>
        <dbReference type="EMBL" id="KAK4310167.1"/>
    </source>
</evidence>
<dbReference type="SUPFAM" id="SSF53383">
    <property type="entry name" value="PLP-dependent transferases"/>
    <property type="match status" value="1"/>
</dbReference>
<proteinExistence type="inferred from homology"/>
<comment type="catalytic activity">
    <reaction evidence="13">
        <text>2-oxo-3-sulfanylpropanoate + L-kynurenine = kynurenate + L-cysteine + H2O</text>
        <dbReference type="Rhea" id="RHEA:69104"/>
        <dbReference type="ChEBI" id="CHEBI:15377"/>
        <dbReference type="ChEBI" id="CHEBI:35235"/>
        <dbReference type="ChEBI" id="CHEBI:57678"/>
        <dbReference type="ChEBI" id="CHEBI:57959"/>
        <dbReference type="ChEBI" id="CHEBI:58454"/>
    </reaction>
    <physiologicalReaction direction="left-to-right" evidence="13">
        <dbReference type="Rhea" id="RHEA:69105"/>
    </physiologicalReaction>
</comment>
<evidence type="ECO:0000256" key="13">
    <source>
        <dbReference type="ARBA" id="ARBA00051742"/>
    </source>
</evidence>
<comment type="catalytic activity">
    <reaction evidence="8">
        <text>L-kynurenine + glyoxylate = kynurenate + glycine + H2O</text>
        <dbReference type="Rhea" id="RHEA:65896"/>
        <dbReference type="ChEBI" id="CHEBI:15377"/>
        <dbReference type="ChEBI" id="CHEBI:36655"/>
        <dbReference type="ChEBI" id="CHEBI:57305"/>
        <dbReference type="ChEBI" id="CHEBI:57959"/>
        <dbReference type="ChEBI" id="CHEBI:58454"/>
        <dbReference type="EC" id="2.6.1.63"/>
    </reaction>
    <physiologicalReaction direction="left-to-right" evidence="8">
        <dbReference type="Rhea" id="RHEA:65897"/>
    </physiologicalReaction>
</comment>
<dbReference type="AlphaFoldDB" id="A0AAE1TM32"/>
<gene>
    <name evidence="43" type="ORF">Pmani_018248</name>
    <name evidence="42" type="ORF">Pmani_036471</name>
</gene>
<dbReference type="GO" id="GO:1901605">
    <property type="term" value="P:alpha-amino acid metabolic process"/>
    <property type="evidence" value="ECO:0007669"/>
    <property type="project" value="TreeGrafter"/>
</dbReference>
<comment type="catalytic activity">
    <reaction evidence="9">
        <text>L-tyrosine + glyoxylate = 3-(4-hydroxyphenyl)pyruvate + glycine</text>
        <dbReference type="Rhea" id="RHEA:69116"/>
        <dbReference type="ChEBI" id="CHEBI:36242"/>
        <dbReference type="ChEBI" id="CHEBI:36655"/>
        <dbReference type="ChEBI" id="CHEBI:57305"/>
        <dbReference type="ChEBI" id="CHEBI:58315"/>
    </reaction>
</comment>
<dbReference type="FunFam" id="3.90.1150.10:FF:000166">
    <property type="entry name" value="Kynurenine/alpha-aminoadipate aminotransferase, mitochondrial"/>
    <property type="match status" value="1"/>
</dbReference>
<dbReference type="GO" id="GO:0005759">
    <property type="term" value="C:mitochondrial matrix"/>
    <property type="evidence" value="ECO:0007669"/>
    <property type="project" value="UniProtKB-ARBA"/>
</dbReference>
<evidence type="ECO:0000256" key="23">
    <source>
        <dbReference type="ARBA" id="ARBA00052580"/>
    </source>
</evidence>
<evidence type="ECO:0000256" key="35">
    <source>
        <dbReference type="ARBA" id="ARBA00082040"/>
    </source>
</evidence>
<dbReference type="PANTHER" id="PTHR42790:SF19">
    <property type="entry name" value="KYNURENINE_ALPHA-AMINOADIPATE AMINOTRANSFERASE, MITOCHONDRIAL"/>
    <property type="match status" value="1"/>
</dbReference>
<dbReference type="GO" id="GO:0050094">
    <property type="term" value="F:methionine-glyoxylate transaminase activity"/>
    <property type="evidence" value="ECO:0007669"/>
    <property type="project" value="UniProtKB-EC"/>
</dbReference>
<comment type="catalytic activity">
    <reaction evidence="16">
        <text>indole-3-pyruvate + L-kynurenine = kynurenate + L-tryptophan + H2O</text>
        <dbReference type="Rhea" id="RHEA:66052"/>
        <dbReference type="ChEBI" id="CHEBI:15377"/>
        <dbReference type="ChEBI" id="CHEBI:17640"/>
        <dbReference type="ChEBI" id="CHEBI:57912"/>
        <dbReference type="ChEBI" id="CHEBI:57959"/>
        <dbReference type="ChEBI" id="CHEBI:58454"/>
    </reaction>
    <physiologicalReaction direction="left-to-right" evidence="16">
        <dbReference type="Rhea" id="RHEA:66053"/>
    </physiologicalReaction>
</comment>
<evidence type="ECO:0000256" key="8">
    <source>
        <dbReference type="ARBA" id="ARBA00047677"/>
    </source>
</evidence>
<comment type="catalytic activity">
    <reaction evidence="14">
        <text>2-oxoadipate + L-kynurenine = L-2-aminoadipate + kynurenate + H2O</text>
        <dbReference type="Rhea" id="RHEA:70047"/>
        <dbReference type="ChEBI" id="CHEBI:15377"/>
        <dbReference type="ChEBI" id="CHEBI:57499"/>
        <dbReference type="ChEBI" id="CHEBI:57959"/>
        <dbReference type="ChEBI" id="CHEBI:58454"/>
        <dbReference type="ChEBI" id="CHEBI:58672"/>
    </reaction>
    <physiologicalReaction direction="left-to-right" evidence="14">
        <dbReference type="Rhea" id="RHEA:70048"/>
    </physiologicalReaction>
</comment>
<comment type="catalytic activity">
    <reaction evidence="17">
        <text>2-oxohexanoate + L-kynurenine = L-2-aminohexanoate + kynurenate + H2O</text>
        <dbReference type="Rhea" id="RHEA:66060"/>
        <dbReference type="ChEBI" id="CHEBI:15377"/>
        <dbReference type="ChEBI" id="CHEBI:35177"/>
        <dbReference type="ChEBI" id="CHEBI:57959"/>
        <dbReference type="ChEBI" id="CHEBI:58454"/>
        <dbReference type="ChEBI" id="CHEBI:58455"/>
    </reaction>
    <physiologicalReaction direction="left-to-right" evidence="17">
        <dbReference type="Rhea" id="RHEA:66061"/>
    </physiologicalReaction>
</comment>
<dbReference type="EC" id="2.6.1.4" evidence="27"/>
<evidence type="ECO:0000256" key="40">
    <source>
        <dbReference type="ARBA" id="ARBA00083735"/>
    </source>
</evidence>
<evidence type="ECO:0000256" key="16">
    <source>
        <dbReference type="ARBA" id="ARBA00052124"/>
    </source>
</evidence>
<evidence type="ECO:0000256" key="14">
    <source>
        <dbReference type="ARBA" id="ARBA00051759"/>
    </source>
</evidence>
<comment type="catalytic activity">
    <reaction evidence="12">
        <text>4-methylsulfanyl-2-oxobutanoate + L-kynurenine = kynurenate + L-methionine + H2O</text>
        <dbReference type="Rhea" id="RHEA:69096"/>
        <dbReference type="ChEBI" id="CHEBI:15377"/>
        <dbReference type="ChEBI" id="CHEBI:16723"/>
        <dbReference type="ChEBI" id="CHEBI:57844"/>
        <dbReference type="ChEBI" id="CHEBI:57959"/>
        <dbReference type="ChEBI" id="CHEBI:58454"/>
    </reaction>
    <physiologicalReaction direction="left-to-right" evidence="12">
        <dbReference type="Rhea" id="RHEA:69097"/>
    </physiologicalReaction>
</comment>
<evidence type="ECO:0000256" key="10">
    <source>
        <dbReference type="ARBA" id="ARBA00050937"/>
    </source>
</evidence>
<dbReference type="CDD" id="cd00609">
    <property type="entry name" value="AAT_like"/>
    <property type="match status" value="1"/>
</dbReference>
<evidence type="ECO:0000256" key="9">
    <source>
        <dbReference type="ARBA" id="ARBA00050142"/>
    </source>
</evidence>
<keyword evidence="5" id="KW-0808">Transferase</keyword>
<comment type="catalytic activity">
    <reaction evidence="21">
        <text>L-leucine + glyoxylate = 4-methyl-2-oxopentanoate + glycine</text>
        <dbReference type="Rhea" id="RHEA:69128"/>
        <dbReference type="ChEBI" id="CHEBI:17865"/>
        <dbReference type="ChEBI" id="CHEBI:36655"/>
        <dbReference type="ChEBI" id="CHEBI:57305"/>
        <dbReference type="ChEBI" id="CHEBI:57427"/>
    </reaction>
</comment>
<keyword evidence="6" id="KW-0663">Pyridoxal phosphate</keyword>
<evidence type="ECO:0000256" key="39">
    <source>
        <dbReference type="ARBA" id="ARBA00083286"/>
    </source>
</evidence>
<evidence type="ECO:0000256" key="11">
    <source>
        <dbReference type="ARBA" id="ARBA00051090"/>
    </source>
</evidence>
<evidence type="ECO:0000256" key="26">
    <source>
        <dbReference type="ARBA" id="ARBA00060610"/>
    </source>
</evidence>